<dbReference type="PANTHER" id="PTHR33710:SF71">
    <property type="entry name" value="ENDONUCLEASE_EXONUCLEASE_PHOSPHATASE DOMAIN-CONTAINING PROTEIN"/>
    <property type="match status" value="1"/>
</dbReference>
<protein>
    <submittedName>
        <fullName evidence="1">Uncharacterized protein</fullName>
    </submittedName>
</protein>
<evidence type="ECO:0000313" key="1">
    <source>
        <dbReference type="EMBL" id="KAL0445552.1"/>
    </source>
</evidence>
<name>A0AAW2WUT8_9LAMI</name>
<dbReference type="AlphaFoldDB" id="A0AAW2WUT8"/>
<accession>A0AAW2WUT8</accession>
<dbReference type="SUPFAM" id="SSF56219">
    <property type="entry name" value="DNase I-like"/>
    <property type="match status" value="1"/>
</dbReference>
<sequence>MQKATGECKGKDIFGGFEQWDQEKDMELSSESVIPETGKECPIRVESEPEARAIEILILRCRLGEGKQGTRLCEGEEDQNQVHDQFTAKRVGSVGQPRGRGQRARGLTTDTSKERAYGIRIIDNDEAVVQTTKRRQLVDEESDVIIAVSAGNYESPSMELSGVRSPSTVRSLDELVKALHPSLLFISKTKRSARRCDFLRNKWNYFGMGVDTIGKSGGLMKRKLEFTGFYGPPDAAKRKESWELLHSLSKQSVRPWLCSGDYNEILTQAEKQGQLARPEWQMEGFRGCLEECQLVDMGFEGDKFTWSNHREHPHTVRARLDRACCTTNWMSLFLHAQVKSVAIGGQITVSFIFILILAENKDLLDPRNNSDLKQHGCENQAARRPLNLVGG</sequence>
<gene>
    <name evidence="1" type="ORF">Slati_1683100</name>
</gene>
<dbReference type="EMBL" id="JACGWN010000006">
    <property type="protein sequence ID" value="KAL0445552.1"/>
    <property type="molecule type" value="Genomic_DNA"/>
</dbReference>
<reference evidence="1" key="2">
    <citation type="journal article" date="2024" name="Plant">
        <title>Genomic evolution and insights into agronomic trait innovations of Sesamum species.</title>
        <authorList>
            <person name="Miao H."/>
            <person name="Wang L."/>
            <person name="Qu L."/>
            <person name="Liu H."/>
            <person name="Sun Y."/>
            <person name="Le M."/>
            <person name="Wang Q."/>
            <person name="Wei S."/>
            <person name="Zheng Y."/>
            <person name="Lin W."/>
            <person name="Duan Y."/>
            <person name="Cao H."/>
            <person name="Xiong S."/>
            <person name="Wang X."/>
            <person name="Wei L."/>
            <person name="Li C."/>
            <person name="Ma Q."/>
            <person name="Ju M."/>
            <person name="Zhao R."/>
            <person name="Li G."/>
            <person name="Mu C."/>
            <person name="Tian Q."/>
            <person name="Mei H."/>
            <person name="Zhang T."/>
            <person name="Gao T."/>
            <person name="Zhang H."/>
        </authorList>
    </citation>
    <scope>NUCLEOTIDE SEQUENCE</scope>
    <source>
        <strain evidence="1">KEN1</strain>
    </source>
</reference>
<dbReference type="Gene3D" id="3.60.10.10">
    <property type="entry name" value="Endonuclease/exonuclease/phosphatase"/>
    <property type="match status" value="1"/>
</dbReference>
<reference evidence="1" key="1">
    <citation type="submission" date="2020-06" db="EMBL/GenBank/DDBJ databases">
        <authorList>
            <person name="Li T."/>
            <person name="Hu X."/>
            <person name="Zhang T."/>
            <person name="Song X."/>
            <person name="Zhang H."/>
            <person name="Dai N."/>
            <person name="Sheng W."/>
            <person name="Hou X."/>
            <person name="Wei L."/>
        </authorList>
    </citation>
    <scope>NUCLEOTIDE SEQUENCE</scope>
    <source>
        <strain evidence="1">KEN1</strain>
        <tissue evidence="1">Leaf</tissue>
    </source>
</reference>
<dbReference type="PANTHER" id="PTHR33710">
    <property type="entry name" value="BNAC02G09200D PROTEIN"/>
    <property type="match status" value="1"/>
</dbReference>
<organism evidence="1">
    <name type="scientific">Sesamum latifolium</name>
    <dbReference type="NCBI Taxonomy" id="2727402"/>
    <lineage>
        <taxon>Eukaryota</taxon>
        <taxon>Viridiplantae</taxon>
        <taxon>Streptophyta</taxon>
        <taxon>Embryophyta</taxon>
        <taxon>Tracheophyta</taxon>
        <taxon>Spermatophyta</taxon>
        <taxon>Magnoliopsida</taxon>
        <taxon>eudicotyledons</taxon>
        <taxon>Gunneridae</taxon>
        <taxon>Pentapetalae</taxon>
        <taxon>asterids</taxon>
        <taxon>lamiids</taxon>
        <taxon>Lamiales</taxon>
        <taxon>Pedaliaceae</taxon>
        <taxon>Sesamum</taxon>
    </lineage>
</organism>
<comment type="caution">
    <text evidence="1">The sequence shown here is derived from an EMBL/GenBank/DDBJ whole genome shotgun (WGS) entry which is preliminary data.</text>
</comment>
<dbReference type="InterPro" id="IPR036691">
    <property type="entry name" value="Endo/exonu/phosph_ase_sf"/>
</dbReference>
<proteinExistence type="predicted"/>